<gene>
    <name evidence="12" type="ORF">SAMN05421640_2290</name>
</gene>
<feature type="transmembrane region" description="Helical" evidence="8">
    <location>
        <begin position="387"/>
        <end position="405"/>
    </location>
</feature>
<dbReference type="Gene3D" id="3.30.70.100">
    <property type="match status" value="1"/>
</dbReference>
<dbReference type="Gene3D" id="2.30.30.60">
    <property type="match status" value="1"/>
</dbReference>
<evidence type="ECO:0000313" key="13">
    <source>
        <dbReference type="Proteomes" id="UP000198393"/>
    </source>
</evidence>
<keyword evidence="5 8" id="KW-1133">Transmembrane helix</keyword>
<dbReference type="RefSeq" id="WP_089357015.1">
    <property type="nucleotide sequence ID" value="NZ_FZPD01000004.1"/>
</dbReference>
<protein>
    <submittedName>
        <fullName evidence="12">Mechanosensitive ion channel</fullName>
    </submittedName>
</protein>
<keyword evidence="6 8" id="KW-0472">Membrane</keyword>
<evidence type="ECO:0000256" key="2">
    <source>
        <dbReference type="ARBA" id="ARBA00008017"/>
    </source>
</evidence>
<dbReference type="PANTHER" id="PTHR30221">
    <property type="entry name" value="SMALL-CONDUCTANCE MECHANOSENSITIVE CHANNEL"/>
    <property type="match status" value="1"/>
</dbReference>
<comment type="similarity">
    <text evidence="2">Belongs to the MscS (TC 1.A.23) family.</text>
</comment>
<dbReference type="InterPro" id="IPR006685">
    <property type="entry name" value="MscS_channel_2nd"/>
</dbReference>
<feature type="chain" id="PRO_5012218576" evidence="9">
    <location>
        <begin position="22"/>
        <end position="612"/>
    </location>
</feature>
<evidence type="ECO:0000256" key="9">
    <source>
        <dbReference type="SAM" id="SignalP"/>
    </source>
</evidence>
<feature type="transmembrane region" description="Helical" evidence="8">
    <location>
        <begin position="330"/>
        <end position="351"/>
    </location>
</feature>
<accession>A0A239JY83</accession>
<name>A0A239JY83_EKHLU</name>
<dbReference type="PANTHER" id="PTHR30221:SF18">
    <property type="entry name" value="SLL0590 PROTEIN"/>
    <property type="match status" value="1"/>
</dbReference>
<feature type="transmembrane region" description="Helical" evidence="8">
    <location>
        <begin position="417"/>
        <end position="443"/>
    </location>
</feature>
<dbReference type="SUPFAM" id="SSF50182">
    <property type="entry name" value="Sm-like ribonucleoproteins"/>
    <property type="match status" value="1"/>
</dbReference>
<keyword evidence="13" id="KW-1185">Reference proteome</keyword>
<dbReference type="InterPro" id="IPR010920">
    <property type="entry name" value="LSM_dom_sf"/>
</dbReference>
<reference evidence="12 13" key="1">
    <citation type="submission" date="2017-06" db="EMBL/GenBank/DDBJ databases">
        <authorList>
            <person name="Kim H.J."/>
            <person name="Triplett B.A."/>
        </authorList>
    </citation>
    <scope>NUCLEOTIDE SEQUENCE [LARGE SCALE GENOMIC DNA]</scope>
    <source>
        <strain evidence="12 13">DSM 19307</strain>
    </source>
</reference>
<feature type="transmembrane region" description="Helical" evidence="8">
    <location>
        <begin position="223"/>
        <end position="244"/>
    </location>
</feature>
<proteinExistence type="inferred from homology"/>
<dbReference type="Pfam" id="PF00924">
    <property type="entry name" value="MS_channel_2nd"/>
    <property type="match status" value="1"/>
</dbReference>
<dbReference type="Proteomes" id="UP000198393">
    <property type="component" value="Unassembled WGS sequence"/>
</dbReference>
<sequence>MKNLFLVLTFSLCGIGTLAQAPSDSLKSDSIQRKLNSLSQQLDTYERILLQTKQKRKQDSLARVDLMKRIQLLQESGQVNQATLREQIREIEQRDSARNAEQKNRILRLKENNKGYAVAPIGDSLYTIYTKLGPVMPEDRAANVAEKIELLVRDDYFFPDSLNVVAHEGTVDLMYQNLIVTSISDWDALWIEGETKESLARIYKASISEFVVAERNRSTVKNIAARIGLVFLIIGVAILIIYFLNRFFTGVQGWMVINKKKYFAGITVGNYEFLPPERQLDVTVKIVGVLKWAFFALVLYFSLPIIFGLFPFTKNWAETLIGWILSPAQSIFLSFWNYLPNAFTIGVIYVITKYLIRFLKFISHEIETSRLKITGFHEDWAMPTYNIVKFLVYAFMFVVIFPYLPGSDSDIFKGVSVFLGILFSLGSSSAIANAVAGLVITYMRPFRLGDRVKIGEVTGQVIEKTLLVTRVRTTKNEDITVPNAAILNGHTVNYTSSSKELGLVLHTSVTIGYDVPWRQVHELLIEAAVATNGVNISKEPFVLQTSLDDWYVAYQLNAYTDLPEQMPKIYSELHANIQDKFNAAGVEIMSPHYRAVRDGNAITIPKDQDGKN</sequence>
<dbReference type="AlphaFoldDB" id="A0A239JY83"/>
<evidence type="ECO:0000256" key="6">
    <source>
        <dbReference type="ARBA" id="ARBA00023136"/>
    </source>
</evidence>
<feature type="domain" description="Mechanosensitive ion channel MscS C-terminal" evidence="11">
    <location>
        <begin position="507"/>
        <end position="588"/>
    </location>
</feature>
<dbReference type="InterPro" id="IPR023408">
    <property type="entry name" value="MscS_beta-dom_sf"/>
</dbReference>
<keyword evidence="9" id="KW-0732">Signal</keyword>
<evidence type="ECO:0000256" key="4">
    <source>
        <dbReference type="ARBA" id="ARBA00022692"/>
    </source>
</evidence>
<keyword evidence="4 8" id="KW-0812">Transmembrane</keyword>
<dbReference type="Pfam" id="PF21082">
    <property type="entry name" value="MS_channel_3rd"/>
    <property type="match status" value="1"/>
</dbReference>
<dbReference type="EMBL" id="FZPD01000004">
    <property type="protein sequence ID" value="SNT10383.1"/>
    <property type="molecule type" value="Genomic_DNA"/>
</dbReference>
<dbReference type="GO" id="GO:0008381">
    <property type="term" value="F:mechanosensitive monoatomic ion channel activity"/>
    <property type="evidence" value="ECO:0007669"/>
    <property type="project" value="InterPro"/>
</dbReference>
<dbReference type="InterPro" id="IPR011066">
    <property type="entry name" value="MscS_channel_C_sf"/>
</dbReference>
<evidence type="ECO:0000256" key="1">
    <source>
        <dbReference type="ARBA" id="ARBA00004651"/>
    </source>
</evidence>
<dbReference type="GO" id="GO:0005886">
    <property type="term" value="C:plasma membrane"/>
    <property type="evidence" value="ECO:0007669"/>
    <property type="project" value="UniProtKB-SubCell"/>
</dbReference>
<dbReference type="SUPFAM" id="SSF82689">
    <property type="entry name" value="Mechanosensitive channel protein MscS (YggB), C-terminal domain"/>
    <property type="match status" value="1"/>
</dbReference>
<evidence type="ECO:0000256" key="3">
    <source>
        <dbReference type="ARBA" id="ARBA00022475"/>
    </source>
</evidence>
<evidence type="ECO:0000259" key="11">
    <source>
        <dbReference type="Pfam" id="PF21082"/>
    </source>
</evidence>
<feature type="transmembrane region" description="Helical" evidence="8">
    <location>
        <begin position="289"/>
        <end position="310"/>
    </location>
</feature>
<evidence type="ECO:0000259" key="10">
    <source>
        <dbReference type="Pfam" id="PF00924"/>
    </source>
</evidence>
<evidence type="ECO:0000256" key="7">
    <source>
        <dbReference type="SAM" id="Coils"/>
    </source>
</evidence>
<feature type="domain" description="Mechanosensitive ion channel MscS" evidence="10">
    <location>
        <begin position="431"/>
        <end position="495"/>
    </location>
</feature>
<feature type="signal peptide" evidence="9">
    <location>
        <begin position="1"/>
        <end position="21"/>
    </location>
</feature>
<evidence type="ECO:0000256" key="8">
    <source>
        <dbReference type="SAM" id="Phobius"/>
    </source>
</evidence>
<dbReference type="OrthoDB" id="9809206at2"/>
<evidence type="ECO:0000256" key="5">
    <source>
        <dbReference type="ARBA" id="ARBA00022989"/>
    </source>
</evidence>
<keyword evidence="3" id="KW-1003">Cell membrane</keyword>
<keyword evidence="7" id="KW-0175">Coiled coil</keyword>
<feature type="coiled-coil region" evidence="7">
    <location>
        <begin position="28"/>
        <end position="55"/>
    </location>
</feature>
<dbReference type="InterPro" id="IPR045275">
    <property type="entry name" value="MscS_archaea/bacteria_type"/>
</dbReference>
<evidence type="ECO:0000313" key="12">
    <source>
        <dbReference type="EMBL" id="SNT10383.1"/>
    </source>
</evidence>
<organism evidence="12 13">
    <name type="scientific">Ekhidna lutea</name>
    <dbReference type="NCBI Taxonomy" id="447679"/>
    <lineage>
        <taxon>Bacteria</taxon>
        <taxon>Pseudomonadati</taxon>
        <taxon>Bacteroidota</taxon>
        <taxon>Cytophagia</taxon>
        <taxon>Cytophagales</taxon>
        <taxon>Reichenbachiellaceae</taxon>
        <taxon>Ekhidna</taxon>
    </lineage>
</organism>
<dbReference type="InterPro" id="IPR049278">
    <property type="entry name" value="MS_channel_C"/>
</dbReference>
<comment type="subcellular location">
    <subcellularLocation>
        <location evidence="1">Cell membrane</location>
        <topology evidence="1">Multi-pass membrane protein</topology>
    </subcellularLocation>
</comment>